<dbReference type="EMBL" id="JABXXV010000003">
    <property type="protein sequence ID" value="NVN46468.1"/>
    <property type="molecule type" value="Genomic_DNA"/>
</dbReference>
<protein>
    <submittedName>
        <fullName evidence="2">Uncharacterized protein</fullName>
    </submittedName>
</protein>
<reference evidence="2 3" key="1">
    <citation type="submission" date="2020-06" db="EMBL/GenBank/DDBJ databases">
        <title>Synonyms of Asaia species.</title>
        <authorList>
            <person name="Sombolestani A."/>
        </authorList>
    </citation>
    <scope>NUCLEOTIDE SEQUENCE [LARGE SCALE GENOMIC DNA]</scope>
    <source>
        <strain evidence="2 3">LMG 27047</strain>
    </source>
</reference>
<keyword evidence="1" id="KW-0812">Transmembrane</keyword>
<evidence type="ECO:0000313" key="3">
    <source>
        <dbReference type="Proteomes" id="UP001516351"/>
    </source>
</evidence>
<evidence type="ECO:0000256" key="1">
    <source>
        <dbReference type="SAM" id="Phobius"/>
    </source>
</evidence>
<comment type="caution">
    <text evidence="2">The sequence shown here is derived from an EMBL/GenBank/DDBJ whole genome shotgun (WGS) entry which is preliminary data.</text>
</comment>
<keyword evidence="1" id="KW-1133">Transmembrane helix</keyword>
<sequence>MTVVAVFLTVWALMAASDETPTGRLLHRLMVVMPARMLNRITHLHVLIAVAVIGLGAVFAWYGRGDGIRVAASALPDAVVWLTTFEVSTYLDVVMMLATASALMRFRHLWSSMLNVKARLLMRLKTRRKRPQ</sequence>
<feature type="transmembrane region" description="Helical" evidence="1">
    <location>
        <begin position="41"/>
        <end position="62"/>
    </location>
</feature>
<evidence type="ECO:0000313" key="2">
    <source>
        <dbReference type="EMBL" id="NVN46468.1"/>
    </source>
</evidence>
<organism evidence="2 3">
    <name type="scientific">Asaia spathodeae</name>
    <dbReference type="NCBI Taxonomy" id="657016"/>
    <lineage>
        <taxon>Bacteria</taxon>
        <taxon>Pseudomonadati</taxon>
        <taxon>Pseudomonadota</taxon>
        <taxon>Alphaproteobacteria</taxon>
        <taxon>Acetobacterales</taxon>
        <taxon>Acetobacteraceae</taxon>
        <taxon>Asaia</taxon>
    </lineage>
</organism>
<feature type="transmembrane region" description="Helical" evidence="1">
    <location>
        <begin position="74"/>
        <end position="98"/>
    </location>
</feature>
<dbReference type="Proteomes" id="UP001516351">
    <property type="component" value="Unassembled WGS sequence"/>
</dbReference>
<accession>A0ABX2P3G8</accession>
<proteinExistence type="predicted"/>
<keyword evidence="1" id="KW-0472">Membrane</keyword>
<gene>
    <name evidence="2" type="ORF">HW542_06550</name>
</gene>
<name>A0ABX2P3G8_9PROT</name>
<dbReference type="RefSeq" id="WP_267312403.1">
    <property type="nucleotide sequence ID" value="NZ_JABXXV010000003.1"/>
</dbReference>
<keyword evidence="3" id="KW-1185">Reference proteome</keyword>